<dbReference type="PANTHER" id="PTHR24422">
    <property type="entry name" value="CHEMOTAXIS PROTEIN METHYLTRANSFERASE"/>
    <property type="match status" value="1"/>
</dbReference>
<dbReference type="PRINTS" id="PR00996">
    <property type="entry name" value="CHERMTFRASE"/>
</dbReference>
<keyword evidence="3 5" id="KW-0808">Transferase</keyword>
<keyword evidence="9" id="KW-1185">Reference proteome</keyword>
<feature type="binding site" evidence="6">
    <location>
        <position position="76"/>
    </location>
    <ligand>
        <name>S-adenosyl-L-methionine</name>
        <dbReference type="ChEBI" id="CHEBI:59789"/>
    </ligand>
</feature>
<dbReference type="CDD" id="cd02440">
    <property type="entry name" value="AdoMet_MTases"/>
    <property type="match status" value="1"/>
</dbReference>
<dbReference type="InterPro" id="IPR026024">
    <property type="entry name" value="Chemotaxis_MeTrfase_CheR"/>
</dbReference>
<dbReference type="PANTHER" id="PTHR24422:SF26">
    <property type="entry name" value="CHEMOTAXIS PROTEIN METHYLTRANSFERASE"/>
    <property type="match status" value="1"/>
</dbReference>
<dbReference type="RefSeq" id="WP_090249651.1">
    <property type="nucleotide sequence ID" value="NZ_FOAA01000001.1"/>
</dbReference>
<sequence length="279" mass="31752">MSELTLPQSEFLWLQRMMADVAGISLADSKKAMVCGRLSSRVQRLRFDGFHEYCKHLEKDSVERQVAVDLLTTNETYFFREPKHFDFLRTHVLAELKASRRHVGMDPLRLWSAASSSGEEAYSLAMTCAEVLGPSSSWEVLGSDISTRILERARQGLYDMTRIDGIPVNYLKAYCLKGIGPQSGRILMDRSLKKKVHFHQVNLNVTLPDIGRFDVIFMRNVMIYFEQPTKSQVLQRVVGRLRAGGWLFMGHSESLNGIAHGLEQYAPSVYRKPENAYGD</sequence>
<evidence type="ECO:0000256" key="3">
    <source>
        <dbReference type="ARBA" id="ARBA00022679"/>
    </source>
</evidence>
<dbReference type="OrthoDB" id="9816309at2"/>
<evidence type="ECO:0000313" key="8">
    <source>
        <dbReference type="EMBL" id="SEK22490.1"/>
    </source>
</evidence>
<evidence type="ECO:0000256" key="6">
    <source>
        <dbReference type="PIRSR" id="PIRSR000410-1"/>
    </source>
</evidence>
<proteinExistence type="predicted"/>
<evidence type="ECO:0000256" key="4">
    <source>
        <dbReference type="ARBA" id="ARBA00022691"/>
    </source>
</evidence>
<feature type="binding site" evidence="6">
    <location>
        <begin position="202"/>
        <end position="203"/>
    </location>
    <ligand>
        <name>S-adenosyl-L-methionine</name>
        <dbReference type="ChEBI" id="CHEBI:59789"/>
    </ligand>
</feature>
<dbReference type="GO" id="GO:0008983">
    <property type="term" value="F:protein-glutamate O-methyltransferase activity"/>
    <property type="evidence" value="ECO:0007669"/>
    <property type="project" value="UniProtKB-EC"/>
</dbReference>
<evidence type="ECO:0000256" key="1">
    <source>
        <dbReference type="ARBA" id="ARBA00001541"/>
    </source>
</evidence>
<dbReference type="SUPFAM" id="SSF53335">
    <property type="entry name" value="S-adenosyl-L-methionine-dependent methyltransferases"/>
    <property type="match status" value="1"/>
</dbReference>
<feature type="binding site" evidence="6">
    <location>
        <position position="120"/>
    </location>
    <ligand>
        <name>S-adenosyl-L-methionine</name>
        <dbReference type="ChEBI" id="CHEBI:59789"/>
    </ligand>
</feature>
<feature type="binding site" evidence="6">
    <location>
        <begin position="219"/>
        <end position="220"/>
    </location>
    <ligand>
        <name>S-adenosyl-L-methionine</name>
        <dbReference type="ChEBI" id="CHEBI:59789"/>
    </ligand>
</feature>
<keyword evidence="2 5" id="KW-0489">Methyltransferase</keyword>
<keyword evidence="4 5" id="KW-0949">S-adenosyl-L-methionine</keyword>
<dbReference type="STRING" id="1396821.SAMN05444515_101157"/>
<feature type="binding site" evidence="6">
    <location>
        <position position="74"/>
    </location>
    <ligand>
        <name>S-adenosyl-L-methionine</name>
        <dbReference type="ChEBI" id="CHEBI:59789"/>
    </ligand>
</feature>
<dbReference type="Pfam" id="PF01739">
    <property type="entry name" value="CheR"/>
    <property type="match status" value="1"/>
</dbReference>
<dbReference type="InterPro" id="IPR022642">
    <property type="entry name" value="CheR_C"/>
</dbReference>
<dbReference type="Pfam" id="PF03705">
    <property type="entry name" value="CheR_N"/>
    <property type="match status" value="1"/>
</dbReference>
<dbReference type="SMART" id="SM00138">
    <property type="entry name" value="MeTrc"/>
    <property type="match status" value="1"/>
</dbReference>
<gene>
    <name evidence="8" type="ORF">SAMN05444515_101157</name>
</gene>
<feature type="binding site" evidence="6">
    <location>
        <position position="144"/>
    </location>
    <ligand>
        <name>S-adenosyl-L-methionine</name>
        <dbReference type="ChEBI" id="CHEBI:59789"/>
    </ligand>
</feature>
<dbReference type="Gene3D" id="1.10.155.10">
    <property type="entry name" value="Chemotaxis receptor methyltransferase CheR, N-terminal domain"/>
    <property type="match status" value="1"/>
</dbReference>
<dbReference type="AlphaFoldDB" id="A0A1H7FEI5"/>
<evidence type="ECO:0000259" key="7">
    <source>
        <dbReference type="PROSITE" id="PS50123"/>
    </source>
</evidence>
<dbReference type="Proteomes" id="UP000199256">
    <property type="component" value="Unassembled WGS sequence"/>
</dbReference>
<name>A0A1H7FEI5_9GAMM</name>
<feature type="binding site" evidence="6">
    <location>
        <position position="80"/>
    </location>
    <ligand>
        <name>S-adenosyl-L-methionine</name>
        <dbReference type="ChEBI" id="CHEBI:59789"/>
    </ligand>
</feature>
<dbReference type="InterPro" id="IPR036804">
    <property type="entry name" value="CheR_N_sf"/>
</dbReference>
<dbReference type="GO" id="GO:0032259">
    <property type="term" value="P:methylation"/>
    <property type="evidence" value="ECO:0007669"/>
    <property type="project" value="UniProtKB-KW"/>
</dbReference>
<dbReference type="PIRSF" id="PIRSF000410">
    <property type="entry name" value="CheR"/>
    <property type="match status" value="1"/>
</dbReference>
<dbReference type="InterPro" id="IPR000780">
    <property type="entry name" value="CheR_MeTrfase"/>
</dbReference>
<reference evidence="9" key="1">
    <citation type="submission" date="2016-10" db="EMBL/GenBank/DDBJ databases">
        <authorList>
            <person name="Varghese N."/>
            <person name="Submissions S."/>
        </authorList>
    </citation>
    <scope>NUCLEOTIDE SEQUENCE [LARGE SCALE GENOMIC DNA]</scope>
    <source>
        <strain evidence="9">DSM 241</strain>
    </source>
</reference>
<dbReference type="InterPro" id="IPR050903">
    <property type="entry name" value="Bact_Chemotaxis_MeTrfase"/>
</dbReference>
<evidence type="ECO:0000256" key="2">
    <source>
        <dbReference type="ARBA" id="ARBA00022603"/>
    </source>
</evidence>
<dbReference type="PROSITE" id="PS50123">
    <property type="entry name" value="CHER"/>
    <property type="match status" value="1"/>
</dbReference>
<organism evidence="8 9">
    <name type="scientific">Ectothiorhodospira marina</name>
    <dbReference type="NCBI Taxonomy" id="1396821"/>
    <lineage>
        <taxon>Bacteria</taxon>
        <taxon>Pseudomonadati</taxon>
        <taxon>Pseudomonadota</taxon>
        <taxon>Gammaproteobacteria</taxon>
        <taxon>Chromatiales</taxon>
        <taxon>Ectothiorhodospiraceae</taxon>
        <taxon>Ectothiorhodospira</taxon>
    </lineage>
</organism>
<comment type="catalytic activity">
    <reaction evidence="1 5">
        <text>L-glutamyl-[protein] + S-adenosyl-L-methionine = [protein]-L-glutamate 5-O-methyl ester + S-adenosyl-L-homocysteine</text>
        <dbReference type="Rhea" id="RHEA:24452"/>
        <dbReference type="Rhea" id="RHEA-COMP:10208"/>
        <dbReference type="Rhea" id="RHEA-COMP:10311"/>
        <dbReference type="ChEBI" id="CHEBI:29973"/>
        <dbReference type="ChEBI" id="CHEBI:57856"/>
        <dbReference type="ChEBI" id="CHEBI:59789"/>
        <dbReference type="ChEBI" id="CHEBI:82795"/>
        <dbReference type="EC" id="2.1.1.80"/>
    </reaction>
</comment>
<dbReference type="InterPro" id="IPR029063">
    <property type="entry name" value="SAM-dependent_MTases_sf"/>
</dbReference>
<feature type="domain" description="CheR-type methyltransferase" evidence="7">
    <location>
        <begin position="1"/>
        <end position="275"/>
    </location>
</feature>
<dbReference type="EMBL" id="FOAA01000001">
    <property type="protein sequence ID" value="SEK22490.1"/>
    <property type="molecule type" value="Genomic_DNA"/>
</dbReference>
<dbReference type="EC" id="2.1.1.80" evidence="5"/>
<dbReference type="SUPFAM" id="SSF47757">
    <property type="entry name" value="Chemotaxis receptor methyltransferase CheR, N-terminal domain"/>
    <property type="match status" value="1"/>
</dbReference>
<evidence type="ECO:0000313" key="9">
    <source>
        <dbReference type="Proteomes" id="UP000199256"/>
    </source>
</evidence>
<comment type="function">
    <text evidence="5">Methylation of the membrane-bound methyl-accepting chemotaxis proteins (MCP) to form gamma-glutamyl methyl ester residues in MCP.</text>
</comment>
<evidence type="ECO:0000256" key="5">
    <source>
        <dbReference type="PIRNR" id="PIRNR000410"/>
    </source>
</evidence>
<dbReference type="InterPro" id="IPR022641">
    <property type="entry name" value="CheR_N"/>
</dbReference>
<dbReference type="Gene3D" id="3.40.50.150">
    <property type="entry name" value="Vaccinia Virus protein VP39"/>
    <property type="match status" value="1"/>
</dbReference>
<protein>
    <recommendedName>
        <fullName evidence="5">Chemotaxis protein methyltransferase</fullName>
        <ecNumber evidence="5">2.1.1.80</ecNumber>
    </recommendedName>
</protein>
<accession>A0A1H7FEI5</accession>